<dbReference type="EMBL" id="SOHL01000013">
    <property type="protein sequence ID" value="TFD71228.1"/>
    <property type="molecule type" value="Genomic_DNA"/>
</dbReference>
<dbReference type="GO" id="GO:0016757">
    <property type="term" value="F:glycosyltransferase activity"/>
    <property type="evidence" value="ECO:0007669"/>
    <property type="project" value="UniProtKB-KW"/>
</dbReference>
<dbReference type="Pfam" id="PF01040">
    <property type="entry name" value="UbiA"/>
    <property type="match status" value="1"/>
</dbReference>
<comment type="caution">
    <text evidence="6">The sequence shown here is derived from an EMBL/GenBank/DDBJ whole genome shotgun (WGS) entry which is preliminary data.</text>
</comment>
<evidence type="ECO:0000256" key="5">
    <source>
        <dbReference type="SAM" id="Phobius"/>
    </source>
</evidence>
<feature type="transmembrane region" description="Helical" evidence="5">
    <location>
        <begin position="217"/>
        <end position="236"/>
    </location>
</feature>
<evidence type="ECO:0000313" key="6">
    <source>
        <dbReference type="EMBL" id="TFD71228.1"/>
    </source>
</evidence>
<accession>A0A4V3IU70</accession>
<feature type="transmembrane region" description="Helical" evidence="5">
    <location>
        <begin position="248"/>
        <end position="265"/>
    </location>
</feature>
<feature type="transmembrane region" description="Helical" evidence="5">
    <location>
        <begin position="92"/>
        <end position="113"/>
    </location>
</feature>
<evidence type="ECO:0000256" key="4">
    <source>
        <dbReference type="ARBA" id="ARBA00023136"/>
    </source>
</evidence>
<feature type="transmembrane region" description="Helical" evidence="5">
    <location>
        <begin position="59"/>
        <end position="80"/>
    </location>
</feature>
<organism evidence="6 7">
    <name type="scientific">Cryobacterium gelidum</name>
    <dbReference type="NCBI Taxonomy" id="1259164"/>
    <lineage>
        <taxon>Bacteria</taxon>
        <taxon>Bacillati</taxon>
        <taxon>Actinomycetota</taxon>
        <taxon>Actinomycetes</taxon>
        <taxon>Micrococcales</taxon>
        <taxon>Microbacteriaceae</taxon>
        <taxon>Cryobacterium</taxon>
    </lineage>
</organism>
<comment type="subcellular location">
    <subcellularLocation>
        <location evidence="1">Membrane</location>
        <topology evidence="1">Multi-pass membrane protein</topology>
    </subcellularLocation>
</comment>
<sequence length="303" mass="32611">MQHPNSARINLKDPPVQMPALVQAVRPRQWLKNVLVGAAPLAAGVLFIPMIALDTALTFIIFCGASAGVYLVNDLLDVAADRAHPIKMNRPIASGALSARAALVAGIVLLVSAPLGAYFVSPALAVVILIYEVLQIAYCVWFKHVPVVDLVLVSSGFLLRAIAGAVAVGIVPSQWFLLVASFGSLFMVAGKRYSEKREFEDTGGATRKSLEEYSLSYLRFVWSVSAGLTLVAYSLWAFELDTVLENVIPALSIVPFSMAVLRYAYSIDKGVAGAPEDVVLADKQLLILAAIWLGTFATFVFTR</sequence>
<keyword evidence="7" id="KW-1185">Reference proteome</keyword>
<evidence type="ECO:0000256" key="1">
    <source>
        <dbReference type="ARBA" id="ARBA00004141"/>
    </source>
</evidence>
<evidence type="ECO:0000313" key="7">
    <source>
        <dbReference type="Proteomes" id="UP000297983"/>
    </source>
</evidence>
<feature type="transmembrane region" description="Helical" evidence="5">
    <location>
        <begin position="119"/>
        <end position="140"/>
    </location>
</feature>
<keyword evidence="2 5" id="KW-0812">Transmembrane</keyword>
<dbReference type="EC" id="2.4.2.45" evidence="6"/>
<dbReference type="InterPro" id="IPR044878">
    <property type="entry name" value="UbiA_sf"/>
</dbReference>
<gene>
    <name evidence="6" type="ORF">E3T50_06510</name>
</gene>
<reference evidence="6 7" key="1">
    <citation type="submission" date="2019-03" db="EMBL/GenBank/DDBJ databases">
        <title>Genomics of glacier-inhabiting Cryobacterium strains.</title>
        <authorList>
            <person name="Liu Q."/>
            <person name="Xin Y.-H."/>
        </authorList>
    </citation>
    <scope>NUCLEOTIDE SEQUENCE [LARGE SCALE GENOMIC DNA]</scope>
    <source>
        <strain evidence="6 7">Hz16</strain>
    </source>
</reference>
<protein>
    <submittedName>
        <fullName evidence="6">Decaprenyl-phosphate phosphoribosyltransferase</fullName>
        <ecNumber evidence="6">2.4.2.45</ecNumber>
    </submittedName>
</protein>
<dbReference type="Gene3D" id="1.10.357.140">
    <property type="entry name" value="UbiA prenyltransferase"/>
    <property type="match status" value="1"/>
</dbReference>
<feature type="transmembrane region" description="Helical" evidence="5">
    <location>
        <begin position="147"/>
        <end position="168"/>
    </location>
</feature>
<keyword evidence="4 5" id="KW-0472">Membrane</keyword>
<evidence type="ECO:0000256" key="3">
    <source>
        <dbReference type="ARBA" id="ARBA00022989"/>
    </source>
</evidence>
<dbReference type="Proteomes" id="UP000297983">
    <property type="component" value="Unassembled WGS sequence"/>
</dbReference>
<dbReference type="InterPro" id="IPR000537">
    <property type="entry name" value="UbiA_prenyltransferase"/>
</dbReference>
<feature type="transmembrane region" description="Helical" evidence="5">
    <location>
        <begin position="285"/>
        <end position="302"/>
    </location>
</feature>
<name>A0A4V3IU70_9MICO</name>
<dbReference type="AlphaFoldDB" id="A0A4V3IU70"/>
<proteinExistence type="predicted"/>
<keyword evidence="3 5" id="KW-1133">Transmembrane helix</keyword>
<dbReference type="CDD" id="cd13963">
    <property type="entry name" value="PT_UbiA_2"/>
    <property type="match status" value="1"/>
</dbReference>
<keyword evidence="6" id="KW-0328">Glycosyltransferase</keyword>
<keyword evidence="6" id="KW-0808">Transferase</keyword>
<dbReference type="GO" id="GO:0016765">
    <property type="term" value="F:transferase activity, transferring alkyl or aryl (other than methyl) groups"/>
    <property type="evidence" value="ECO:0007669"/>
    <property type="project" value="InterPro"/>
</dbReference>
<evidence type="ECO:0000256" key="2">
    <source>
        <dbReference type="ARBA" id="ARBA00022692"/>
    </source>
</evidence>
<feature type="transmembrane region" description="Helical" evidence="5">
    <location>
        <begin position="34"/>
        <end position="53"/>
    </location>
</feature>
<dbReference type="GO" id="GO:0016020">
    <property type="term" value="C:membrane"/>
    <property type="evidence" value="ECO:0007669"/>
    <property type="project" value="UniProtKB-SubCell"/>
</dbReference>
<dbReference type="NCBIfam" id="NF008978">
    <property type="entry name" value="PRK12324.1-4"/>
    <property type="match status" value="1"/>
</dbReference>